<organism evidence="4 5">
    <name type="scientific">Porites lobata</name>
    <dbReference type="NCBI Taxonomy" id="104759"/>
    <lineage>
        <taxon>Eukaryota</taxon>
        <taxon>Metazoa</taxon>
        <taxon>Cnidaria</taxon>
        <taxon>Anthozoa</taxon>
        <taxon>Hexacorallia</taxon>
        <taxon>Scleractinia</taxon>
        <taxon>Fungiina</taxon>
        <taxon>Poritidae</taxon>
        <taxon>Porites</taxon>
    </lineage>
</organism>
<dbReference type="InterPro" id="IPR052970">
    <property type="entry name" value="Inner_ear_hair_cell_LOXHD"/>
</dbReference>
<dbReference type="EMBL" id="CALNXK010000004">
    <property type="protein sequence ID" value="CAH3035981.1"/>
    <property type="molecule type" value="Genomic_DNA"/>
</dbReference>
<reference evidence="4 5" key="1">
    <citation type="submission" date="2022-05" db="EMBL/GenBank/DDBJ databases">
        <authorList>
            <consortium name="Genoscope - CEA"/>
            <person name="William W."/>
        </authorList>
    </citation>
    <scope>NUCLEOTIDE SEQUENCE [LARGE SCALE GENOMIC DNA]</scope>
</reference>
<evidence type="ECO:0000313" key="5">
    <source>
        <dbReference type="Proteomes" id="UP001159405"/>
    </source>
</evidence>
<accession>A0ABN8MUQ0</accession>
<evidence type="ECO:0000313" key="4">
    <source>
        <dbReference type="EMBL" id="CAH3035981.1"/>
    </source>
</evidence>
<evidence type="ECO:0000256" key="1">
    <source>
        <dbReference type="PROSITE-ProRule" id="PRU00152"/>
    </source>
</evidence>
<dbReference type="Proteomes" id="UP001159405">
    <property type="component" value="Unassembled WGS sequence"/>
</dbReference>
<dbReference type="SMART" id="SM00308">
    <property type="entry name" value="LH2"/>
    <property type="match status" value="1"/>
</dbReference>
<dbReference type="PANTHER" id="PTHR45901:SF3">
    <property type="entry name" value="LIPOXYGENASE HOMOLOGY DOMAIN-CONTAINING PROTEIN 1"/>
    <property type="match status" value="1"/>
</dbReference>
<feature type="domain" description="PLAT" evidence="3">
    <location>
        <begin position="46"/>
        <end position="158"/>
    </location>
</feature>
<comment type="caution">
    <text evidence="4">The sequence shown here is derived from an EMBL/GenBank/DDBJ whole genome shotgun (WGS) entry which is preliminary data.</text>
</comment>
<evidence type="ECO:0000259" key="3">
    <source>
        <dbReference type="PROSITE" id="PS50095"/>
    </source>
</evidence>
<protein>
    <recommendedName>
        <fullName evidence="3">PLAT domain-containing protein</fullName>
    </recommendedName>
</protein>
<dbReference type="Gene3D" id="2.60.60.20">
    <property type="entry name" value="PLAT/LH2 domain"/>
    <property type="match status" value="1"/>
</dbReference>
<dbReference type="PANTHER" id="PTHR45901">
    <property type="entry name" value="PROTEIN CBG12474"/>
    <property type="match status" value="1"/>
</dbReference>
<evidence type="ECO:0000256" key="2">
    <source>
        <dbReference type="SAM" id="SignalP"/>
    </source>
</evidence>
<dbReference type="Pfam" id="PF01477">
    <property type="entry name" value="PLAT"/>
    <property type="match status" value="1"/>
</dbReference>
<keyword evidence="2" id="KW-0732">Signal</keyword>
<dbReference type="InterPro" id="IPR036392">
    <property type="entry name" value="PLAT/LH2_dom_sf"/>
</dbReference>
<feature type="signal peptide" evidence="2">
    <location>
        <begin position="1"/>
        <end position="24"/>
    </location>
</feature>
<dbReference type="SUPFAM" id="SSF49723">
    <property type="entry name" value="Lipase/lipooxygenase domain (PLAT/LH2 domain)"/>
    <property type="match status" value="1"/>
</dbReference>
<name>A0ABN8MUQ0_9CNID</name>
<keyword evidence="5" id="KW-1185">Reference proteome</keyword>
<dbReference type="PROSITE" id="PS50095">
    <property type="entry name" value="PLAT"/>
    <property type="match status" value="1"/>
</dbReference>
<comment type="caution">
    <text evidence="1">Lacks conserved residue(s) required for the propagation of feature annotation.</text>
</comment>
<proteinExistence type="predicted"/>
<dbReference type="InterPro" id="IPR001024">
    <property type="entry name" value="PLAT/LH2_dom"/>
</dbReference>
<feature type="chain" id="PRO_5046215878" description="PLAT domain-containing protein" evidence="2">
    <location>
        <begin position="25"/>
        <end position="158"/>
    </location>
</feature>
<sequence length="158" mass="17919">MIVGPGFRLWAITLTALYLSHSIGYKPSRVREYMLEKIIKRSSKTVLYRVSVTTADDEIGTGTDADVFLQIFGEKGNTSVVELTKSGNLFESGQKDEFTLVENFVGTLTKVGIKRNEKGLFDAWKLAMITVQPVGSLVYKFQFNQWIRPNEWTYSYEG</sequence>
<gene>
    <name evidence="4" type="ORF">PLOB_00031287</name>
</gene>